<evidence type="ECO:0000313" key="9">
    <source>
        <dbReference type="Proteomes" id="UP000542125"/>
    </source>
</evidence>
<dbReference type="AlphaFoldDB" id="A0A7Y9IR22"/>
<dbReference type="GO" id="GO:0016813">
    <property type="term" value="F:hydrolase activity, acting on carbon-nitrogen (but not peptide) bonds, in linear amidines"/>
    <property type="evidence" value="ECO:0007669"/>
    <property type="project" value="InterPro"/>
</dbReference>
<dbReference type="Gene3D" id="3.40.630.10">
    <property type="entry name" value="Zn peptidases"/>
    <property type="match status" value="1"/>
</dbReference>
<reference evidence="8 9" key="1">
    <citation type="submission" date="2020-07" db="EMBL/GenBank/DDBJ databases">
        <title>Genomic Encyclopedia of Type Strains, Phase IV (KMG-V): Genome sequencing to study the core and pangenomes of soil and plant-associated prokaryotes.</title>
        <authorList>
            <person name="Whitman W."/>
        </authorList>
    </citation>
    <scope>NUCLEOTIDE SEQUENCE [LARGE SCALE GENOMIC DNA]</scope>
    <source>
        <strain evidence="8 9">SAS40</strain>
    </source>
</reference>
<evidence type="ECO:0000256" key="6">
    <source>
        <dbReference type="ARBA" id="ARBA00023211"/>
    </source>
</evidence>
<gene>
    <name evidence="8" type="ORF">FHW18_000626</name>
</gene>
<keyword evidence="5 8" id="KW-0378">Hydrolase</keyword>
<evidence type="ECO:0000256" key="1">
    <source>
        <dbReference type="ARBA" id="ARBA00001936"/>
    </source>
</evidence>
<dbReference type="GO" id="GO:0050538">
    <property type="term" value="F:N-carbamoyl-L-amino-acid hydrolase activity"/>
    <property type="evidence" value="ECO:0007669"/>
    <property type="project" value="UniProtKB-EC"/>
</dbReference>
<dbReference type="Gene3D" id="3.30.70.360">
    <property type="match status" value="1"/>
</dbReference>
<dbReference type="EMBL" id="JACBYR010000001">
    <property type="protein sequence ID" value="NYE81355.1"/>
    <property type="molecule type" value="Genomic_DNA"/>
</dbReference>
<evidence type="ECO:0000256" key="3">
    <source>
        <dbReference type="ARBA" id="ARBA00011738"/>
    </source>
</evidence>
<dbReference type="EC" id="3.5.1.87" evidence="8"/>
<keyword evidence="9" id="KW-1185">Reference proteome</keyword>
<dbReference type="Pfam" id="PF01546">
    <property type="entry name" value="Peptidase_M20"/>
    <property type="match status" value="1"/>
</dbReference>
<keyword evidence="6" id="KW-0464">Manganese</keyword>
<dbReference type="SUPFAM" id="SSF55031">
    <property type="entry name" value="Bacterial exopeptidase dimerisation domain"/>
    <property type="match status" value="1"/>
</dbReference>
<proteinExistence type="inferred from homology"/>
<evidence type="ECO:0000313" key="8">
    <source>
        <dbReference type="EMBL" id="NYE81355.1"/>
    </source>
</evidence>
<keyword evidence="7" id="KW-0862">Zinc</keyword>
<comment type="cofactor">
    <cofactor evidence="7">
        <name>Zn(2+)</name>
        <dbReference type="ChEBI" id="CHEBI:29105"/>
    </cofactor>
    <text evidence="7">Binds 2 Zn(2+) ions per subunit.</text>
</comment>
<evidence type="ECO:0000256" key="4">
    <source>
        <dbReference type="ARBA" id="ARBA00022723"/>
    </source>
</evidence>
<organism evidence="8 9">
    <name type="scientific">Pigmentiphaga litoralis</name>
    <dbReference type="NCBI Taxonomy" id="516702"/>
    <lineage>
        <taxon>Bacteria</taxon>
        <taxon>Pseudomonadati</taxon>
        <taxon>Pseudomonadota</taxon>
        <taxon>Betaproteobacteria</taxon>
        <taxon>Burkholderiales</taxon>
        <taxon>Alcaligenaceae</taxon>
        <taxon>Pigmentiphaga</taxon>
    </lineage>
</organism>
<feature type="binding site" evidence="7">
    <location>
        <position position="96"/>
    </location>
    <ligand>
        <name>Zn(2+)</name>
        <dbReference type="ChEBI" id="CHEBI:29105"/>
        <label>2</label>
    </ligand>
</feature>
<evidence type="ECO:0000256" key="7">
    <source>
        <dbReference type="PIRSR" id="PIRSR001235-1"/>
    </source>
</evidence>
<dbReference type="PANTHER" id="PTHR32494">
    <property type="entry name" value="ALLANTOATE DEIMINASE-RELATED"/>
    <property type="match status" value="1"/>
</dbReference>
<feature type="binding site" evidence="7">
    <location>
        <position position="85"/>
    </location>
    <ligand>
        <name>Zn(2+)</name>
        <dbReference type="ChEBI" id="CHEBI:29105"/>
        <label>1</label>
    </ligand>
</feature>
<evidence type="ECO:0000256" key="5">
    <source>
        <dbReference type="ARBA" id="ARBA00022801"/>
    </source>
</evidence>
<comment type="cofactor">
    <cofactor evidence="1">
        <name>Mn(2+)</name>
        <dbReference type="ChEBI" id="CHEBI:29035"/>
    </cofactor>
</comment>
<comment type="similarity">
    <text evidence="2">Belongs to the peptidase M20 family.</text>
</comment>
<dbReference type="NCBIfam" id="TIGR01879">
    <property type="entry name" value="hydantase"/>
    <property type="match status" value="1"/>
</dbReference>
<evidence type="ECO:0000256" key="2">
    <source>
        <dbReference type="ARBA" id="ARBA00006153"/>
    </source>
</evidence>
<keyword evidence="4 7" id="KW-0479">Metal-binding</keyword>
<feature type="binding site" evidence="7">
    <location>
        <position position="395"/>
    </location>
    <ligand>
        <name>Zn(2+)</name>
        <dbReference type="ChEBI" id="CHEBI:29105"/>
        <label>2</label>
    </ligand>
</feature>
<feature type="binding site" evidence="7">
    <location>
        <position position="131"/>
    </location>
    <ligand>
        <name>Zn(2+)</name>
        <dbReference type="ChEBI" id="CHEBI:29105"/>
        <label>2</label>
    </ligand>
</feature>
<dbReference type="GO" id="GO:0046872">
    <property type="term" value="F:metal ion binding"/>
    <property type="evidence" value="ECO:0007669"/>
    <property type="project" value="UniProtKB-KW"/>
</dbReference>
<feature type="binding site" evidence="7">
    <location>
        <position position="197"/>
    </location>
    <ligand>
        <name>Zn(2+)</name>
        <dbReference type="ChEBI" id="CHEBI:29105"/>
        <label>1</label>
    </ligand>
</feature>
<dbReference type="SUPFAM" id="SSF53187">
    <property type="entry name" value="Zn-dependent exopeptidases"/>
    <property type="match status" value="1"/>
</dbReference>
<comment type="subunit">
    <text evidence="3">Homodimer.</text>
</comment>
<dbReference type="InterPro" id="IPR036264">
    <property type="entry name" value="Bact_exopeptidase_dim_dom"/>
</dbReference>
<dbReference type="CDD" id="cd03884">
    <property type="entry name" value="M20_bAS"/>
    <property type="match status" value="1"/>
</dbReference>
<dbReference type="PANTHER" id="PTHR32494:SF19">
    <property type="entry name" value="ALLANTOATE DEIMINASE-RELATED"/>
    <property type="match status" value="1"/>
</dbReference>
<dbReference type="Proteomes" id="UP000542125">
    <property type="component" value="Unassembled WGS sequence"/>
</dbReference>
<dbReference type="InterPro" id="IPR010158">
    <property type="entry name" value="Amidase_Cbmase"/>
</dbReference>
<name>A0A7Y9IR22_9BURK</name>
<dbReference type="InterPro" id="IPR002933">
    <property type="entry name" value="Peptidase_M20"/>
</dbReference>
<protein>
    <submittedName>
        <fullName evidence="8">N-carbamoyl-L-amino-acid hydrolase</fullName>
        <ecNumber evidence="8">3.5.1.87</ecNumber>
    </submittedName>
</protein>
<comment type="caution">
    <text evidence="8">The sequence shown here is derived from an EMBL/GenBank/DDBJ whole genome shotgun (WGS) entry which is preliminary data.</text>
</comment>
<dbReference type="NCBIfam" id="NF009527">
    <property type="entry name" value="PRK12891.1"/>
    <property type="match status" value="1"/>
</dbReference>
<dbReference type="PIRSF" id="PIRSF001235">
    <property type="entry name" value="Amidase_carbamoylase"/>
    <property type="match status" value="1"/>
</dbReference>
<feature type="binding site" evidence="7">
    <location>
        <position position="96"/>
    </location>
    <ligand>
        <name>Zn(2+)</name>
        <dbReference type="ChEBI" id="CHEBI:29105"/>
        <label>1</label>
    </ligand>
</feature>
<dbReference type="RefSeq" id="WP_179583316.1">
    <property type="nucleotide sequence ID" value="NZ_JACBYR010000001.1"/>
</dbReference>
<accession>A0A7Y9IR22</accession>
<sequence>MTTSSLPLPDITLASTLFDTLRRDSFDGTGITRDSYGKGEQAAHDLIIRTARSLDLEVAVDGTRNLYVTLPGADRSAQCTMTGSHLDSVPAGGNYDGAAGVVAGMAVLAGWRAAGRTPPHDITVMGVRAEESTWFPYSYLGSKGAFGQIDRDAVLALQRSDTGRSLASHLADCGGDPATFGQAWLSPGRIARFVELHIEQGPVLIEAGLPVGVVTGIRGAIRYRDARALGTYAHSGAVPRRSRHDAVRAAALFIAAIDQDWEQLEHEGRDLVITFGKLSTNPAQHAFSKVAGEIDICMDIRSLDPQTLIEVDALLARRAAEIADLARVEFMLGERTGSAPAVMDPAIIAQLSKSAEAFGIPAMPMASGAGHDAAVFAQNGIPTGMIFVRNDRGSHNPEESMDLDDFALGARLLADALCPSGSALQER</sequence>